<feature type="compositionally biased region" description="Low complexity" evidence="1">
    <location>
        <begin position="154"/>
        <end position="164"/>
    </location>
</feature>
<evidence type="ECO:0000313" key="3">
    <source>
        <dbReference type="EMBL" id="KAJ8987404.1"/>
    </source>
</evidence>
<feature type="domain" description="Inner kinetochore subunit AME1" evidence="2">
    <location>
        <begin position="522"/>
        <end position="693"/>
    </location>
</feature>
<feature type="compositionally biased region" description="Basic and acidic residues" evidence="1">
    <location>
        <begin position="275"/>
        <end position="289"/>
    </location>
</feature>
<dbReference type="Pfam" id="PF20994">
    <property type="entry name" value="CENPU"/>
    <property type="match status" value="1"/>
</dbReference>
<accession>A0AAN6IQA3</accession>
<dbReference type="Proteomes" id="UP001161757">
    <property type="component" value="Unassembled WGS sequence"/>
</dbReference>
<feature type="compositionally biased region" description="Low complexity" evidence="1">
    <location>
        <begin position="187"/>
        <end position="198"/>
    </location>
</feature>
<protein>
    <recommendedName>
        <fullName evidence="2">Inner kinetochore subunit AME1 domain-containing protein</fullName>
    </recommendedName>
</protein>
<gene>
    <name evidence="3" type="ORF">HRR80_008557</name>
</gene>
<evidence type="ECO:0000313" key="4">
    <source>
        <dbReference type="Proteomes" id="UP001161757"/>
    </source>
</evidence>
<feature type="compositionally biased region" description="Polar residues" evidence="1">
    <location>
        <begin position="254"/>
        <end position="264"/>
    </location>
</feature>
<dbReference type="AlphaFoldDB" id="A0AAN6IQA3"/>
<feature type="compositionally biased region" description="Basic residues" evidence="1">
    <location>
        <begin position="452"/>
        <end position="465"/>
    </location>
</feature>
<feature type="compositionally biased region" description="Polar residues" evidence="1">
    <location>
        <begin position="211"/>
        <end position="228"/>
    </location>
</feature>
<proteinExistence type="predicted"/>
<comment type="caution">
    <text evidence="3">The sequence shown here is derived from an EMBL/GenBank/DDBJ whole genome shotgun (WGS) entry which is preliminary data.</text>
</comment>
<organism evidence="3 4">
    <name type="scientific">Exophiala dermatitidis</name>
    <name type="common">Black yeast-like fungus</name>
    <name type="synonym">Wangiella dermatitidis</name>
    <dbReference type="NCBI Taxonomy" id="5970"/>
    <lineage>
        <taxon>Eukaryota</taxon>
        <taxon>Fungi</taxon>
        <taxon>Dikarya</taxon>
        <taxon>Ascomycota</taxon>
        <taxon>Pezizomycotina</taxon>
        <taxon>Eurotiomycetes</taxon>
        <taxon>Chaetothyriomycetidae</taxon>
        <taxon>Chaetothyriales</taxon>
        <taxon>Herpotrichiellaceae</taxon>
        <taxon>Exophiala</taxon>
    </lineage>
</organism>
<dbReference type="InterPro" id="IPR048743">
    <property type="entry name" value="AME1"/>
</dbReference>
<feature type="compositionally biased region" description="Basic and acidic residues" evidence="1">
    <location>
        <begin position="231"/>
        <end position="252"/>
    </location>
</feature>
<dbReference type="EMBL" id="JAJGCB010000025">
    <property type="protein sequence ID" value="KAJ8987404.1"/>
    <property type="molecule type" value="Genomic_DNA"/>
</dbReference>
<feature type="compositionally biased region" description="Low complexity" evidence="1">
    <location>
        <begin position="439"/>
        <end position="451"/>
    </location>
</feature>
<reference evidence="3" key="1">
    <citation type="submission" date="2023-01" db="EMBL/GenBank/DDBJ databases">
        <title>Exophiala dermititidis isolated from Cystic Fibrosis Patient.</title>
        <authorList>
            <person name="Kurbessoian T."/>
            <person name="Crocker A."/>
            <person name="Murante D."/>
            <person name="Hogan D.A."/>
            <person name="Stajich J.E."/>
        </authorList>
    </citation>
    <scope>NUCLEOTIDE SEQUENCE</scope>
    <source>
        <strain evidence="3">Ex8</strain>
    </source>
</reference>
<sequence length="703" mass="77603">MASLSRHDRALMRQRGAGSRVVATADFGLNFGLSEDGQEHRLEREQDIPGVEPSIAGKPGLTRRNSRSVGDDTTGLPVPGSAWSLRSNTRTPRPRRSIVRQSLHTPGIEGLSMSLNEAARAGSQPPPHAQTDVPWPQERQAGTDSHRAKRRRLSSSLTTPSQQRIAPTRASIAGRRSDRRSGRKAFTTTGGALLGTDTSQTSKIATLEILGSSSSSQENEANKENNTGEAPELRRDLSAARARDTVGLRERTAPSANSISSVNTPALKISKSRGNVRDLDVWEDNKQQEPNDGTTPVPDESSIRPLPSAGSSKPKRRKKRKSVVLVRKKRRSSGPGENQPGQPEVPTPEPDTQASPAPPSSVLTLPPASRRQTRNSLKKDLLTDIGRSPSVSGTPPPKQMEEAGDETYNKESPRELTTPAPSKQTKEDDNDDDESYIQESSPEPTTPAPTTRTKRTSKVGSRRTSSKRDALPSKKGPSKTRFPFLTHRLTNLSRLPTIHETNEDGEHGDDPLDMTNDHGQPNVVDVLAQICRETIENLVEGTSTSRLPSDRAAVKTKRDALEAFGRDLDDELFELSEVVENRIHLEARVRKSRREKASLQAEWLALRKERERIALECDAVRRQHWECEDDARQRWNLSEAAKRAEIELNRDNHNTEDGIEFLLRSVASNVSSASEEGGLLNKVKRFNAQLESMALLLERKRVN</sequence>
<evidence type="ECO:0000256" key="1">
    <source>
        <dbReference type="SAM" id="MobiDB-lite"/>
    </source>
</evidence>
<feature type="compositionally biased region" description="Basic residues" evidence="1">
    <location>
        <begin position="313"/>
        <end position="332"/>
    </location>
</feature>
<name>A0AAN6IQA3_EXODE</name>
<evidence type="ECO:0000259" key="2">
    <source>
        <dbReference type="Pfam" id="PF20994"/>
    </source>
</evidence>
<feature type="compositionally biased region" description="Basic and acidic residues" evidence="1">
    <location>
        <begin position="37"/>
        <end position="47"/>
    </location>
</feature>
<feature type="region of interest" description="Disordered" evidence="1">
    <location>
        <begin position="32"/>
        <end position="483"/>
    </location>
</feature>